<gene>
    <name evidence="1" type="ORF">QVD17_33761</name>
</gene>
<name>A0AAD8JXQ8_TARER</name>
<evidence type="ECO:0000313" key="2">
    <source>
        <dbReference type="Proteomes" id="UP001229421"/>
    </source>
</evidence>
<dbReference type="EMBL" id="JAUHHV010000009">
    <property type="protein sequence ID" value="KAK1412477.1"/>
    <property type="molecule type" value="Genomic_DNA"/>
</dbReference>
<comment type="caution">
    <text evidence="1">The sequence shown here is derived from an EMBL/GenBank/DDBJ whole genome shotgun (WGS) entry which is preliminary data.</text>
</comment>
<dbReference type="AlphaFoldDB" id="A0AAD8JXQ8"/>
<reference evidence="1" key="1">
    <citation type="journal article" date="2023" name="bioRxiv">
        <title>Improved chromosome-level genome assembly for marigold (Tagetes erecta).</title>
        <authorList>
            <person name="Jiang F."/>
            <person name="Yuan L."/>
            <person name="Wang S."/>
            <person name="Wang H."/>
            <person name="Xu D."/>
            <person name="Wang A."/>
            <person name="Fan W."/>
        </authorList>
    </citation>
    <scope>NUCLEOTIDE SEQUENCE</scope>
    <source>
        <strain evidence="1">WSJ</strain>
        <tissue evidence="1">Leaf</tissue>
    </source>
</reference>
<accession>A0AAD8JXQ8</accession>
<dbReference type="Proteomes" id="UP001229421">
    <property type="component" value="Unassembled WGS sequence"/>
</dbReference>
<proteinExistence type="predicted"/>
<organism evidence="1 2">
    <name type="scientific">Tagetes erecta</name>
    <name type="common">African marigold</name>
    <dbReference type="NCBI Taxonomy" id="13708"/>
    <lineage>
        <taxon>Eukaryota</taxon>
        <taxon>Viridiplantae</taxon>
        <taxon>Streptophyta</taxon>
        <taxon>Embryophyta</taxon>
        <taxon>Tracheophyta</taxon>
        <taxon>Spermatophyta</taxon>
        <taxon>Magnoliopsida</taxon>
        <taxon>eudicotyledons</taxon>
        <taxon>Gunneridae</taxon>
        <taxon>Pentapetalae</taxon>
        <taxon>asterids</taxon>
        <taxon>campanulids</taxon>
        <taxon>Asterales</taxon>
        <taxon>Asteraceae</taxon>
        <taxon>Asteroideae</taxon>
        <taxon>Heliantheae alliance</taxon>
        <taxon>Tageteae</taxon>
        <taxon>Tagetes</taxon>
    </lineage>
</organism>
<keyword evidence="2" id="KW-1185">Reference proteome</keyword>
<protein>
    <recommendedName>
        <fullName evidence="3">F-box domain-containing protein</fullName>
    </recommendedName>
</protein>
<sequence>MRRRQLVDNFKARVLSRQRHKGFDQGKCLGGGGWGCFRSRKETLARAIEHESFETQMAFLALSKHVDAAITEYSDLIPYGGLRVECVVKEGSLFDGIYNPKSFKPEGANEGSTLKRKFSSVNDKGLDQRYLRVDQSLANQGVCIIFYLDDQKHATRKFSIVDDSALKQNMNRRYMRTDQSSAGQGVCNFDLDDKKMQPTKEEKKLYYISHARKYSEKSLLKFLSVLSSSGSHASRGMANMGALGDNVLFEIAKRLDVLELNRLRRAGKNYRRMNNANDEGWIRVVCEDEYSIAIYLHDYAMQLDRAHIHLVKVWQSVPAFRCSVGCLCTWLILLNLWTNRWRLLLFPGGFVMDDYTAYKSRSTDPFVESNTDLRNEAFAMVGLTLPGHGQQVRIYTCNEGYMLAMEVNGNARVFRIRRAVLFRIQMNGDRYQVLSSVTDEYVNLSMMIGRLRGRIPNRRYWGHALLRYNLQSREWDSTIHMEPLYQSEFTSSVFYTRPRAMLH</sequence>
<evidence type="ECO:0008006" key="3">
    <source>
        <dbReference type="Google" id="ProtNLM"/>
    </source>
</evidence>
<evidence type="ECO:0000313" key="1">
    <source>
        <dbReference type="EMBL" id="KAK1412477.1"/>
    </source>
</evidence>